<dbReference type="GO" id="GO:0008017">
    <property type="term" value="F:microtubule binding"/>
    <property type="evidence" value="ECO:0007669"/>
    <property type="project" value="InterPro"/>
</dbReference>
<feature type="domain" description="GAR" evidence="6">
    <location>
        <begin position="1465"/>
        <end position="1551"/>
    </location>
</feature>
<reference evidence="7" key="1">
    <citation type="journal article" date="2023" name="PhytoFront">
        <title>Draft Genome Resources of Seven Strains of Tilletia horrida, Causal Agent of Kernel Smut of Rice.</title>
        <authorList>
            <person name="Khanal S."/>
            <person name="Antony Babu S."/>
            <person name="Zhou X.G."/>
        </authorList>
    </citation>
    <scope>NUCLEOTIDE SEQUENCE</scope>
    <source>
        <strain evidence="7">TX3</strain>
    </source>
</reference>
<feature type="compositionally biased region" description="Acidic residues" evidence="5">
    <location>
        <begin position="82"/>
        <end position="95"/>
    </location>
</feature>
<comment type="subcellular location">
    <subcellularLocation>
        <location evidence="1">Cytoplasm</location>
        <location evidence="1">Cytoskeleton</location>
    </subcellularLocation>
</comment>
<evidence type="ECO:0000256" key="2">
    <source>
        <dbReference type="ARBA" id="ARBA00022490"/>
    </source>
</evidence>
<feature type="compositionally biased region" description="Polar residues" evidence="5">
    <location>
        <begin position="1415"/>
        <end position="1428"/>
    </location>
</feature>
<feature type="region of interest" description="Disordered" evidence="5">
    <location>
        <begin position="295"/>
        <end position="338"/>
    </location>
</feature>
<feature type="compositionally biased region" description="Polar residues" evidence="5">
    <location>
        <begin position="1382"/>
        <end position="1406"/>
    </location>
</feature>
<dbReference type="InterPro" id="IPR003108">
    <property type="entry name" value="GAR_dom"/>
</dbReference>
<feature type="coiled-coil region" evidence="4">
    <location>
        <begin position="617"/>
        <end position="644"/>
    </location>
</feature>
<keyword evidence="2" id="KW-0963">Cytoplasm</keyword>
<dbReference type="Proteomes" id="UP001176521">
    <property type="component" value="Unassembled WGS sequence"/>
</dbReference>
<evidence type="ECO:0000313" key="7">
    <source>
        <dbReference type="EMBL" id="KAK0538765.1"/>
    </source>
</evidence>
<feature type="compositionally biased region" description="Low complexity" evidence="5">
    <location>
        <begin position="40"/>
        <end position="67"/>
    </location>
</feature>
<sequence length="1785" mass="192427">MEHAASEPQPADVQTVVRGPDKESPALAADAAPPHSLSIAAAAVAASSSPSAAPVSNVPSVTAPSAALEQELQGDERIDPSAAEEEALAAEEDAGDVTITGPDDDADESAGPNDSKQSLSTDEVVELRQFNEKKAQIEEQYKLIQSRPMPEIFTSLQPMDSSEAVVDATFAELPVRKAELQDWLAEHERIQNDAVAFNVADMNRLRTVARAAAERHMSPQDTDLIELTVETLVALDKLLMLLNERRRALDLLAARLDWEERRATCWKSYHTLMEDIGLFVQKRARWTAAVYSRASERPGLPDTGESPAASLLSHAATEESHVGPLPAAPGKPAPALPSESTQTLLLEALNAELNSLSARVRELVTELVPTAGEALDGLIDQCQVPDAYLEEQEELENLALEMTARGLFITSLASQWRKAHELFLATRSLHFDAKELLADAEAIRGQVPSQELFDKMAITSAALNARLEELAGPTARRFVYNPTQSAHTLVFSSANHLPTPMHEAWPDQVGQNALIATHLDRDLAAAAKRTRQAAMSVESYSRGLAAAQRADALQRRLHQAAGSLQGIKVLAVDGFNPGPGTSASGNADSGAPPDFSSVECLLPSRHSVYARRLPDEQKRARTMISEAEANVEELNRNLATCARHGLSHSGIKQNGTSAIAAYRNAQQGADAALGEGAQLVALLQQARTINTSTVRLQGDVAQLKGELDSATKSPAFSPKGKGWDVTLAPRPTPVEAKDRLKECSEALSQLSAQMSAMHAMPRAVTASSIRESLETERNRLAQQVSQLGALVNWYASLHQQEASLRPLNRQMGILRKQAMDIKERAFGKRSTPPDVVALQSAQVSFEEAVSAFERRAATGTVLTGDPPDNLDSLDDMPVLSSLMHKARRASLDLKGKLDLRSYDEEVRDTVNGWCADAKALQEQVAAAVETVKQEAERLKPIVEATNQRNMRFEAAVTAAMDAVQQLGDELDTRETGFQELISTSSSFGELRAYRDESREALTAKEQAVGSRLDSLRECQREMISSLYSTGKPVSGDKDSSSSTASAVKVRNAASTTIRAVRKTLTYFDDQLNQTTAGRRSMSTSFSKPGVEGDISVGDVSQDVFGPRQPTIFAQLPKATRSVDFDALIQTLRNDQLDAQTVEDGQPQLDALLDLPDLALDRTVQTWWCSARAALEEPLQQAQSSSGHARLMAAIDKRQQSVLRHGQLKNFRQKASDLEQTISSLLNLLDFSGGRSATSSMENLSGRSSRATSPYLATLDQIEPLQQRLRQNLDELHTFSQPVIADARVIGRLGQLTRAAKDVLADAKEFGQTTDTSVVDPDALDETESVASTASSVASSLASVEEEGISTAADPEPDKAESQMKPPAQPHIRRPSTLVANGMPSTPVNASIRRSVSEQTPASTKLSSRLRRLKSNIGQPQTPRMTTPKATAPSPRFGASKLPVRTPSSEYKRTPAVSTPARYRANPKSKLDVAVGKIVNHLPVPVKVSHASVGPNAKKQETWKDESGRYWIGDPEPKLCFCRILRSRTVMVRVGGGWQELSSYIMQHYSHLAAATVSFPISPSGQRLPSNSPKAVRLNTTDLPWISSATMTRSSTLEVPPVVLTPADEDRRYRFGSEGLESGSVPRASMSASALTPSRSSTPALSISPSASPALSPSASASAVFDTFGTGSSVGAPQQRLRKVREGSSRQSLDISTLMPRLPSAHPAAAARRTPSPSTMEAGSRNVTLRGSPLHIRSGSLGPITPQRPLFTAGSPSPDGILPIFIRKEKAVPPFRTVSGSGKTQS</sequence>
<dbReference type="PROSITE" id="PS51460">
    <property type="entry name" value="GAR"/>
    <property type="match status" value="1"/>
</dbReference>
<comment type="caution">
    <text evidence="7">The sequence shown here is derived from an EMBL/GenBank/DDBJ whole genome shotgun (WGS) entry which is preliminary data.</text>
</comment>
<dbReference type="GO" id="GO:0005856">
    <property type="term" value="C:cytoskeleton"/>
    <property type="evidence" value="ECO:0007669"/>
    <property type="project" value="UniProtKB-SubCell"/>
</dbReference>
<feature type="compositionally biased region" description="Low complexity" evidence="5">
    <location>
        <begin position="1328"/>
        <end position="1342"/>
    </location>
</feature>
<feature type="region of interest" description="Disordered" evidence="5">
    <location>
        <begin position="1"/>
        <end position="120"/>
    </location>
</feature>
<dbReference type="InterPro" id="IPR036534">
    <property type="entry name" value="GAR_dom_sf"/>
</dbReference>
<keyword evidence="4" id="KW-0175">Coiled coil</keyword>
<dbReference type="Pfam" id="PF02187">
    <property type="entry name" value="GAS2"/>
    <property type="match status" value="1"/>
</dbReference>
<feature type="region of interest" description="Disordered" evidence="5">
    <location>
        <begin position="1616"/>
        <end position="1724"/>
    </location>
</feature>
<organism evidence="7 8">
    <name type="scientific">Tilletia horrida</name>
    <dbReference type="NCBI Taxonomy" id="155126"/>
    <lineage>
        <taxon>Eukaryota</taxon>
        <taxon>Fungi</taxon>
        <taxon>Dikarya</taxon>
        <taxon>Basidiomycota</taxon>
        <taxon>Ustilaginomycotina</taxon>
        <taxon>Exobasidiomycetes</taxon>
        <taxon>Tilletiales</taxon>
        <taxon>Tilletiaceae</taxon>
        <taxon>Tilletia</taxon>
    </lineage>
</organism>
<accession>A0AAN6GFK6</accession>
<dbReference type="Gene3D" id="3.30.920.20">
    <property type="entry name" value="Gas2-like domain"/>
    <property type="match status" value="1"/>
</dbReference>
<evidence type="ECO:0000313" key="8">
    <source>
        <dbReference type="Proteomes" id="UP001176521"/>
    </source>
</evidence>
<proteinExistence type="predicted"/>
<protein>
    <recommendedName>
        <fullName evidence="6">GAR domain-containing protein</fullName>
    </recommendedName>
</protein>
<evidence type="ECO:0000256" key="5">
    <source>
        <dbReference type="SAM" id="MobiDB-lite"/>
    </source>
</evidence>
<feature type="region of interest" description="Disordered" evidence="5">
    <location>
        <begin position="1029"/>
        <end position="1048"/>
    </location>
</feature>
<feature type="compositionally biased region" description="Low complexity" evidence="5">
    <location>
        <begin position="1636"/>
        <end position="1662"/>
    </location>
</feature>
<feature type="region of interest" description="Disordered" evidence="5">
    <location>
        <begin position="1327"/>
        <end position="1461"/>
    </location>
</feature>
<name>A0AAN6GFK6_9BASI</name>
<evidence type="ECO:0000256" key="1">
    <source>
        <dbReference type="ARBA" id="ARBA00004245"/>
    </source>
</evidence>
<evidence type="ECO:0000259" key="6">
    <source>
        <dbReference type="PROSITE" id="PS51460"/>
    </source>
</evidence>
<dbReference type="SUPFAM" id="SSF143575">
    <property type="entry name" value="GAS2 domain-like"/>
    <property type="match status" value="1"/>
</dbReference>
<dbReference type="SMART" id="SM00243">
    <property type="entry name" value="GAS2"/>
    <property type="match status" value="1"/>
</dbReference>
<feature type="compositionally biased region" description="Low complexity" evidence="5">
    <location>
        <begin position="1699"/>
        <end position="1717"/>
    </location>
</feature>
<evidence type="ECO:0000256" key="3">
    <source>
        <dbReference type="ARBA" id="ARBA00023212"/>
    </source>
</evidence>
<gene>
    <name evidence="7" type="ORF">OC842_001184</name>
</gene>
<dbReference type="EMBL" id="JAPDMQ010000040">
    <property type="protein sequence ID" value="KAK0538765.1"/>
    <property type="molecule type" value="Genomic_DNA"/>
</dbReference>
<feature type="compositionally biased region" description="Pro residues" evidence="5">
    <location>
        <begin position="326"/>
        <end position="335"/>
    </location>
</feature>
<keyword evidence="3" id="KW-0206">Cytoskeleton</keyword>
<evidence type="ECO:0000256" key="4">
    <source>
        <dbReference type="SAM" id="Coils"/>
    </source>
</evidence>
<keyword evidence="8" id="KW-1185">Reference proteome</keyword>